<keyword evidence="2" id="KW-0328">Glycosyltransferase</keyword>
<protein>
    <submittedName>
        <fullName evidence="5">Glycosyl transferase</fullName>
    </submittedName>
</protein>
<comment type="similarity">
    <text evidence="1">Belongs to the glycosyltransferase 2 family.</text>
</comment>
<comment type="caution">
    <text evidence="5">The sequence shown here is derived from an EMBL/GenBank/DDBJ whole genome shotgun (WGS) entry which is preliminary data.</text>
</comment>
<dbReference type="Proteomes" id="UP000231246">
    <property type="component" value="Unassembled WGS sequence"/>
</dbReference>
<organism evidence="5 6">
    <name type="scientific">Candidatus Roizmanbacteria bacterium CG22_combo_CG10-13_8_21_14_all_38_20</name>
    <dbReference type="NCBI Taxonomy" id="1974862"/>
    <lineage>
        <taxon>Bacteria</taxon>
        <taxon>Candidatus Roizmaniibacteriota</taxon>
    </lineage>
</organism>
<reference evidence="5 6" key="1">
    <citation type="submission" date="2017-09" db="EMBL/GenBank/DDBJ databases">
        <title>Depth-based differentiation of microbial function through sediment-hosted aquifers and enrichment of novel symbionts in the deep terrestrial subsurface.</title>
        <authorList>
            <person name="Probst A.J."/>
            <person name="Ladd B."/>
            <person name="Jarett J.K."/>
            <person name="Geller-Mcgrath D.E."/>
            <person name="Sieber C.M."/>
            <person name="Emerson J.B."/>
            <person name="Anantharaman K."/>
            <person name="Thomas B.C."/>
            <person name="Malmstrom R."/>
            <person name="Stieglmeier M."/>
            <person name="Klingl A."/>
            <person name="Woyke T."/>
            <person name="Ryan C.M."/>
            <person name="Banfield J.F."/>
        </authorList>
    </citation>
    <scope>NUCLEOTIDE SEQUENCE [LARGE SCALE GENOMIC DNA]</scope>
    <source>
        <strain evidence="5">CG22_combo_CG10-13_8_21_14_all_38_20</strain>
    </source>
</reference>
<dbReference type="Pfam" id="PF00535">
    <property type="entry name" value="Glycos_transf_2"/>
    <property type="match status" value="1"/>
</dbReference>
<evidence type="ECO:0000259" key="4">
    <source>
        <dbReference type="Pfam" id="PF00535"/>
    </source>
</evidence>
<dbReference type="Gene3D" id="3.90.550.10">
    <property type="entry name" value="Spore Coat Polysaccharide Biosynthesis Protein SpsA, Chain A"/>
    <property type="match status" value="1"/>
</dbReference>
<evidence type="ECO:0000313" key="5">
    <source>
        <dbReference type="EMBL" id="PIP61726.1"/>
    </source>
</evidence>
<proteinExistence type="inferred from homology"/>
<evidence type="ECO:0000256" key="1">
    <source>
        <dbReference type="ARBA" id="ARBA00006739"/>
    </source>
</evidence>
<dbReference type="EMBL" id="PCTA01000017">
    <property type="protein sequence ID" value="PIP61726.1"/>
    <property type="molecule type" value="Genomic_DNA"/>
</dbReference>
<dbReference type="SUPFAM" id="SSF53448">
    <property type="entry name" value="Nucleotide-diphospho-sugar transferases"/>
    <property type="match status" value="1"/>
</dbReference>
<sequence>MKRVAIIIVNYNGWQDTIDCLKSISHLNLPDIKLHTVVIDNDSSNDSYDQLTEFITKEEELVNVELVKLSSNLGFSGGTNVGIKSAIAQDDDYIMLLNNDTTVDLDLVTELVKAANKKAGIVVPKIYFAKGYEYHKGRYTKAEQGKVIWYAGGQIDWNNMYASHRGVDEVDKGQYDVKEQTEFASGCCMLVSREVFEEVGYLDDDLFLYLEDLDFCLRSIKEGYEIIYKPKAMVWHKNASSSDKPGSKLHQYYLTRNRLIVGMRYAPIRTRVALLKESLKFFQKGGVLRKAVRDYYLYNWGKWEN</sequence>
<evidence type="ECO:0000313" key="6">
    <source>
        <dbReference type="Proteomes" id="UP000231246"/>
    </source>
</evidence>
<accession>A0A2H0BVK9</accession>
<dbReference type="GO" id="GO:0016757">
    <property type="term" value="F:glycosyltransferase activity"/>
    <property type="evidence" value="ECO:0007669"/>
    <property type="project" value="UniProtKB-KW"/>
</dbReference>
<dbReference type="CDD" id="cd04186">
    <property type="entry name" value="GT_2_like_c"/>
    <property type="match status" value="1"/>
</dbReference>
<feature type="domain" description="Glycosyltransferase 2-like" evidence="4">
    <location>
        <begin position="6"/>
        <end position="199"/>
    </location>
</feature>
<dbReference type="PANTHER" id="PTHR43179:SF12">
    <property type="entry name" value="GALACTOFURANOSYLTRANSFERASE GLFT2"/>
    <property type="match status" value="1"/>
</dbReference>
<dbReference type="InterPro" id="IPR001173">
    <property type="entry name" value="Glyco_trans_2-like"/>
</dbReference>
<dbReference type="PANTHER" id="PTHR43179">
    <property type="entry name" value="RHAMNOSYLTRANSFERASE WBBL"/>
    <property type="match status" value="1"/>
</dbReference>
<gene>
    <name evidence="5" type="ORF">COW99_02500</name>
</gene>
<keyword evidence="3 5" id="KW-0808">Transferase</keyword>
<name>A0A2H0BVK9_9BACT</name>
<evidence type="ECO:0000256" key="3">
    <source>
        <dbReference type="ARBA" id="ARBA00022679"/>
    </source>
</evidence>
<dbReference type="InterPro" id="IPR029044">
    <property type="entry name" value="Nucleotide-diphossugar_trans"/>
</dbReference>
<dbReference type="AlphaFoldDB" id="A0A2H0BVK9"/>
<evidence type="ECO:0000256" key="2">
    <source>
        <dbReference type="ARBA" id="ARBA00022676"/>
    </source>
</evidence>